<dbReference type="AlphaFoldDB" id="A0A2H1FI47"/>
<keyword evidence="1" id="KW-0812">Transmembrane</keyword>
<dbReference type="EMBL" id="LT841358">
    <property type="protein sequence ID" value="SMH72427.1"/>
    <property type="molecule type" value="Genomic_DNA"/>
</dbReference>
<protein>
    <submittedName>
        <fullName evidence="2">Uncharacterized protein</fullName>
    </submittedName>
</protein>
<reference evidence="3" key="1">
    <citation type="submission" date="2017-03" db="EMBL/GenBank/DDBJ databases">
        <authorList>
            <person name="Herbold C."/>
        </authorList>
    </citation>
    <scope>NUCLEOTIDE SEQUENCE [LARGE SCALE GENOMIC DNA]</scope>
</reference>
<keyword evidence="1" id="KW-0472">Membrane</keyword>
<evidence type="ECO:0000256" key="1">
    <source>
        <dbReference type="SAM" id="Phobius"/>
    </source>
</evidence>
<organism evidence="2 3">
    <name type="scientific">Candidatus Nitrosotalea okcheonensis</name>
    <dbReference type="NCBI Taxonomy" id="1903276"/>
    <lineage>
        <taxon>Archaea</taxon>
        <taxon>Nitrososphaerota</taxon>
        <taxon>Nitrososphaeria</taxon>
        <taxon>Nitrosotaleales</taxon>
        <taxon>Nitrosotaleaceae</taxon>
        <taxon>Nitrosotalea</taxon>
    </lineage>
</organism>
<dbReference type="Proteomes" id="UP000230607">
    <property type="component" value="Chromosome 1"/>
</dbReference>
<gene>
    <name evidence="2" type="ORF">NCS_30267</name>
</gene>
<accession>A0A2H1FI47</accession>
<sequence length="280" mass="28827">MNVNVQSKVGLSLGIVVGCIITFAIVEFGFTSIIPDNNMHSLTMGNIPDGPVPMDIVTVTVHDKNGNLVTEQKTHNIITTNGAVWYCIAQNRCTSQITGVSPAVPNVAGATYWVQFIHGPANTNEPTAADCTSPSGGGAISGNLNGTSPTQRCIVIFGSPPAQYQSGGYIVSVSTIANNKNLTGTGTFDSVNRFVQTTRATTCSVINDGSAPSSGTCQFSETTPVLTNNSGQAITINGLALSSGTNSAVAAGPLIIAETTITPITLQSGDTVSVTWTITT</sequence>
<proteinExistence type="predicted"/>
<evidence type="ECO:0000313" key="3">
    <source>
        <dbReference type="Proteomes" id="UP000230607"/>
    </source>
</evidence>
<keyword evidence="3" id="KW-1185">Reference proteome</keyword>
<feature type="transmembrane region" description="Helical" evidence="1">
    <location>
        <begin position="12"/>
        <end position="34"/>
    </location>
</feature>
<name>A0A2H1FI47_9ARCH</name>
<keyword evidence="1" id="KW-1133">Transmembrane helix</keyword>
<evidence type="ECO:0000313" key="2">
    <source>
        <dbReference type="EMBL" id="SMH72427.1"/>
    </source>
</evidence>